<feature type="transmembrane region" description="Helical" evidence="1">
    <location>
        <begin position="40"/>
        <end position="58"/>
    </location>
</feature>
<dbReference type="EMBL" id="AEXM01000001">
    <property type="protein sequence ID" value="EGC82926.1"/>
    <property type="molecule type" value="Genomic_DNA"/>
</dbReference>
<protein>
    <submittedName>
        <fullName evidence="2">Uncharacterized protein</fullName>
    </submittedName>
</protein>
<evidence type="ECO:0000256" key="1">
    <source>
        <dbReference type="SAM" id="Phobius"/>
    </source>
</evidence>
<dbReference type="eggNOG" id="COG3221">
    <property type="taxonomic scope" value="Bacteria"/>
</dbReference>
<evidence type="ECO:0000313" key="2">
    <source>
        <dbReference type="EMBL" id="EGC82926.1"/>
    </source>
</evidence>
<keyword evidence="3" id="KW-1185">Reference proteome</keyword>
<evidence type="ECO:0000313" key="3">
    <source>
        <dbReference type="Proteomes" id="UP000005286"/>
    </source>
</evidence>
<organism evidence="2 3">
    <name type="scientific">Anaerococcus prevotii ACS-065-V-Col13</name>
    <dbReference type="NCBI Taxonomy" id="879305"/>
    <lineage>
        <taxon>Bacteria</taxon>
        <taxon>Bacillati</taxon>
        <taxon>Bacillota</taxon>
        <taxon>Tissierellia</taxon>
        <taxon>Tissierellales</taxon>
        <taxon>Peptoniphilaceae</taxon>
        <taxon>Anaerococcus</taxon>
    </lineage>
</organism>
<dbReference type="Proteomes" id="UP000005286">
    <property type="component" value="Unassembled WGS sequence"/>
</dbReference>
<keyword evidence="1" id="KW-0812">Transmembrane</keyword>
<reference evidence="2 3" key="1">
    <citation type="submission" date="2011-01" db="EMBL/GenBank/DDBJ databases">
        <authorList>
            <person name="Durkin A.S."/>
            <person name="Madupu R."/>
            <person name="Torralba M."/>
            <person name="Gillis M."/>
            <person name="Methe B."/>
            <person name="Sutton G."/>
            <person name="Nelson K.E."/>
        </authorList>
    </citation>
    <scope>NUCLEOTIDE SEQUENCE [LARGE SCALE GENOMIC DNA]</scope>
    <source>
        <strain evidence="2 3">ACS-065-V-Col13</strain>
    </source>
</reference>
<name>F0GT84_9FIRM</name>
<feature type="transmembrane region" description="Helical" evidence="1">
    <location>
        <begin position="7"/>
        <end position="28"/>
    </location>
</feature>
<dbReference type="AlphaFoldDB" id="F0GT84"/>
<accession>F0GT84</accession>
<dbReference type="STRING" id="879305.HMPREF9290_1641"/>
<sequence>MEKSKSLITKIVVGVSLIINIFFIYFVFKYKILPLKYRSVLAIFIGIILCVFIYIGFIKKEKLNH</sequence>
<keyword evidence="1" id="KW-1133">Transmembrane helix</keyword>
<comment type="caution">
    <text evidence="2">The sequence shown here is derived from an EMBL/GenBank/DDBJ whole genome shotgun (WGS) entry which is preliminary data.</text>
</comment>
<keyword evidence="1" id="KW-0472">Membrane</keyword>
<proteinExistence type="predicted"/>
<gene>
    <name evidence="2" type="ORF">HMPREF9290_1641</name>
</gene>